<evidence type="ECO:0000256" key="1">
    <source>
        <dbReference type="ARBA" id="ARBA00007963"/>
    </source>
</evidence>
<organism evidence="7 8">
    <name type="scientific">Nitrosomonas nitrosa</name>
    <dbReference type="NCBI Taxonomy" id="52442"/>
    <lineage>
        <taxon>Bacteria</taxon>
        <taxon>Pseudomonadati</taxon>
        <taxon>Pseudomonadota</taxon>
        <taxon>Betaproteobacteria</taxon>
        <taxon>Nitrosomonadales</taxon>
        <taxon>Nitrosomonadaceae</taxon>
        <taxon>Nitrosomonas</taxon>
    </lineage>
</organism>
<gene>
    <name evidence="6" type="ORF">NMYAN_50128</name>
    <name evidence="7" type="ORF">SAMN05421880_10840</name>
</gene>
<name>A0A1I4NKK1_9PROT</name>
<dbReference type="Pfam" id="PF01951">
    <property type="entry name" value="Archease"/>
    <property type="match status" value="1"/>
</dbReference>
<dbReference type="AlphaFoldDB" id="A0A1I4NKK1"/>
<reference evidence="6" key="2">
    <citation type="submission" date="2021-02" db="EMBL/GenBank/DDBJ databases">
        <authorList>
            <person name="Han P."/>
        </authorList>
    </citation>
    <scope>NUCLEOTIDE SEQUENCE</scope>
    <source>
        <strain evidence="6">Nitrosomonas nitrosa 18-3D</strain>
    </source>
</reference>
<dbReference type="SUPFAM" id="SSF69819">
    <property type="entry name" value="MTH1598-like"/>
    <property type="match status" value="1"/>
</dbReference>
<protein>
    <submittedName>
        <fullName evidence="6">Archease</fullName>
    </submittedName>
    <submittedName>
        <fullName evidence="7">SHS2 domain-containing protein</fullName>
    </submittedName>
</protein>
<dbReference type="PANTHER" id="PTHR12682">
    <property type="entry name" value="ARCHEASE"/>
    <property type="match status" value="1"/>
</dbReference>
<feature type="domain" description="Archease" evidence="5">
    <location>
        <begin position="4"/>
        <end position="135"/>
    </location>
</feature>
<accession>A0A1I4NKK1</accession>
<dbReference type="InterPro" id="IPR023572">
    <property type="entry name" value="Archease_dom"/>
</dbReference>
<dbReference type="Proteomes" id="UP000199561">
    <property type="component" value="Unassembled WGS sequence"/>
</dbReference>
<dbReference type="STRING" id="52442.SAMN05421880_10840"/>
<dbReference type="RefSeq" id="WP_090667330.1">
    <property type="nucleotide sequence ID" value="NZ_CAJNAP010000045.1"/>
</dbReference>
<dbReference type="EMBL" id="CAJNAP010000045">
    <property type="protein sequence ID" value="CAE6514598.1"/>
    <property type="molecule type" value="Genomic_DNA"/>
</dbReference>
<keyword evidence="2" id="KW-0819">tRNA processing</keyword>
<dbReference type="Gene3D" id="3.55.10.10">
    <property type="entry name" value="Archease domain"/>
    <property type="match status" value="1"/>
</dbReference>
<dbReference type="InterPro" id="IPR002804">
    <property type="entry name" value="Archease"/>
</dbReference>
<keyword evidence="4" id="KW-0106">Calcium</keyword>
<dbReference type="Proteomes" id="UP000601736">
    <property type="component" value="Unassembled WGS sequence"/>
</dbReference>
<dbReference type="EMBL" id="FOUF01000008">
    <property type="protein sequence ID" value="SFM16006.1"/>
    <property type="molecule type" value="Genomic_DNA"/>
</dbReference>
<keyword evidence="8" id="KW-1185">Reference proteome</keyword>
<dbReference type="InterPro" id="IPR036820">
    <property type="entry name" value="Archease_dom_sf"/>
</dbReference>
<dbReference type="GO" id="GO:0008033">
    <property type="term" value="P:tRNA processing"/>
    <property type="evidence" value="ECO:0007669"/>
    <property type="project" value="UniProtKB-KW"/>
</dbReference>
<evidence type="ECO:0000313" key="8">
    <source>
        <dbReference type="Proteomes" id="UP000199561"/>
    </source>
</evidence>
<evidence type="ECO:0000313" key="6">
    <source>
        <dbReference type="EMBL" id="CAE6514598.1"/>
    </source>
</evidence>
<proteinExistence type="inferred from homology"/>
<evidence type="ECO:0000256" key="3">
    <source>
        <dbReference type="ARBA" id="ARBA00022723"/>
    </source>
</evidence>
<evidence type="ECO:0000259" key="5">
    <source>
        <dbReference type="Pfam" id="PF01951"/>
    </source>
</evidence>
<reference evidence="7 8" key="1">
    <citation type="submission" date="2016-10" db="EMBL/GenBank/DDBJ databases">
        <authorList>
            <person name="de Groot N.N."/>
        </authorList>
    </citation>
    <scope>NUCLEOTIDE SEQUENCE [LARGE SCALE GENOMIC DNA]</scope>
    <source>
        <strain evidence="7 8">Nm146</strain>
    </source>
</reference>
<sequence length="135" mass="15144">MEPRYFEHDADIGIIGQGTTIEHAFEAAAQAVFAIVTDLDALQPATLVDFTFEEDDVELALVTWLNLLLGKARELGMVFCRFHLQRQNNQWHGVALGEKWRSDLEHGTEVKGATLTMLSVKQIGMSWEARCVVDV</sequence>
<comment type="similarity">
    <text evidence="1">Belongs to the archease family.</text>
</comment>
<evidence type="ECO:0000256" key="2">
    <source>
        <dbReference type="ARBA" id="ARBA00022694"/>
    </source>
</evidence>
<dbReference type="OrthoDB" id="9788587at2"/>
<dbReference type="PANTHER" id="PTHR12682:SF11">
    <property type="entry name" value="PROTEIN ARCHEASE"/>
    <property type="match status" value="1"/>
</dbReference>
<keyword evidence="3" id="KW-0479">Metal-binding</keyword>
<evidence type="ECO:0000313" key="7">
    <source>
        <dbReference type="EMBL" id="SFM16006.1"/>
    </source>
</evidence>
<dbReference type="GO" id="GO:0046872">
    <property type="term" value="F:metal ion binding"/>
    <property type="evidence" value="ECO:0007669"/>
    <property type="project" value="UniProtKB-KW"/>
</dbReference>
<evidence type="ECO:0000256" key="4">
    <source>
        <dbReference type="ARBA" id="ARBA00022837"/>
    </source>
</evidence>